<evidence type="ECO:0000256" key="6">
    <source>
        <dbReference type="ARBA" id="ARBA00022771"/>
    </source>
</evidence>
<keyword evidence="3" id="KW-0808">Transferase</keyword>
<keyword evidence="4" id="KW-0479">Metal-binding</keyword>
<dbReference type="InterPro" id="IPR002867">
    <property type="entry name" value="IBR_dom"/>
</dbReference>
<feature type="compositionally biased region" description="Gly residues" evidence="9">
    <location>
        <begin position="197"/>
        <end position="211"/>
    </location>
</feature>
<dbReference type="EMBL" id="BAAFSV010000001">
    <property type="protein sequence ID" value="GAB1311338.1"/>
    <property type="molecule type" value="Genomic_DNA"/>
</dbReference>
<keyword evidence="8" id="KW-0862">Zinc</keyword>
<evidence type="ECO:0000256" key="8">
    <source>
        <dbReference type="ARBA" id="ARBA00022833"/>
    </source>
</evidence>
<dbReference type="RefSeq" id="XP_070913071.1">
    <property type="nucleotide sequence ID" value="XM_071056970.1"/>
</dbReference>
<evidence type="ECO:0000256" key="5">
    <source>
        <dbReference type="ARBA" id="ARBA00022737"/>
    </source>
</evidence>
<accession>A0ABQ0G0Q5</accession>
<organism evidence="11 12">
    <name type="scientific">Madurella fahalii</name>
    <dbReference type="NCBI Taxonomy" id="1157608"/>
    <lineage>
        <taxon>Eukaryota</taxon>
        <taxon>Fungi</taxon>
        <taxon>Dikarya</taxon>
        <taxon>Ascomycota</taxon>
        <taxon>Pezizomycotina</taxon>
        <taxon>Sordariomycetes</taxon>
        <taxon>Sordariomycetidae</taxon>
        <taxon>Sordariales</taxon>
        <taxon>Sordariales incertae sedis</taxon>
        <taxon>Madurella</taxon>
    </lineage>
</organism>
<reference evidence="11 12" key="1">
    <citation type="submission" date="2024-09" db="EMBL/GenBank/DDBJ databases">
        <title>Itraconazole resistance in Madurella fahalii resulting from another homologue of gene encoding cytochrome P450 14-alpha sterol demethylase (CYP51).</title>
        <authorList>
            <person name="Yoshioka I."/>
            <person name="Fahal A.H."/>
            <person name="Kaneko S."/>
            <person name="Yaguchi T."/>
        </authorList>
    </citation>
    <scope>NUCLEOTIDE SEQUENCE [LARGE SCALE GENOMIC DNA]</scope>
    <source>
        <strain evidence="11 12">IFM 68171</strain>
    </source>
</reference>
<dbReference type="CDD" id="cd22584">
    <property type="entry name" value="Rcat_RBR_unk"/>
    <property type="match status" value="1"/>
</dbReference>
<feature type="domain" description="RING-type" evidence="10">
    <location>
        <begin position="16"/>
        <end position="278"/>
    </location>
</feature>
<dbReference type="PANTHER" id="PTHR11685">
    <property type="entry name" value="RBR FAMILY RING FINGER AND IBR DOMAIN-CONTAINING"/>
    <property type="match status" value="1"/>
</dbReference>
<evidence type="ECO:0000313" key="12">
    <source>
        <dbReference type="Proteomes" id="UP001628179"/>
    </source>
</evidence>
<dbReference type="InterPro" id="IPR031127">
    <property type="entry name" value="E3_UB_ligase_RBR"/>
</dbReference>
<evidence type="ECO:0000256" key="3">
    <source>
        <dbReference type="ARBA" id="ARBA00022679"/>
    </source>
</evidence>
<dbReference type="GeneID" id="98172293"/>
<evidence type="ECO:0000256" key="2">
    <source>
        <dbReference type="ARBA" id="ARBA00012251"/>
    </source>
</evidence>
<evidence type="ECO:0000256" key="4">
    <source>
        <dbReference type="ARBA" id="ARBA00022723"/>
    </source>
</evidence>
<dbReference type="InterPro" id="IPR044066">
    <property type="entry name" value="TRIAD_supradom"/>
</dbReference>
<proteinExistence type="predicted"/>
<comment type="caution">
    <text evidence="11">The sequence shown here is derived from an EMBL/GenBank/DDBJ whole genome shotgun (WGS) entry which is preliminary data.</text>
</comment>
<protein>
    <recommendedName>
        <fullName evidence="2">RBR-type E3 ubiquitin transferase</fullName>
        <ecNumber evidence="2">2.3.2.31</ecNumber>
    </recommendedName>
</protein>
<dbReference type="PROSITE" id="PS51873">
    <property type="entry name" value="TRIAD"/>
    <property type="match status" value="1"/>
</dbReference>
<evidence type="ECO:0000256" key="7">
    <source>
        <dbReference type="ARBA" id="ARBA00022786"/>
    </source>
</evidence>
<dbReference type="Gene3D" id="1.20.120.1750">
    <property type="match status" value="1"/>
</dbReference>
<evidence type="ECO:0000313" key="11">
    <source>
        <dbReference type="EMBL" id="GAB1311338.1"/>
    </source>
</evidence>
<keyword evidence="6" id="KW-0863">Zinc-finger</keyword>
<dbReference type="EC" id="2.3.2.31" evidence="2"/>
<gene>
    <name evidence="11" type="ORF">MFIFM68171_01548</name>
</gene>
<feature type="region of interest" description="Disordered" evidence="9">
    <location>
        <begin position="195"/>
        <end position="217"/>
    </location>
</feature>
<evidence type="ECO:0000256" key="9">
    <source>
        <dbReference type="SAM" id="MobiDB-lite"/>
    </source>
</evidence>
<dbReference type="Proteomes" id="UP001628179">
    <property type="component" value="Unassembled WGS sequence"/>
</dbReference>
<keyword evidence="5" id="KW-0677">Repeat</keyword>
<keyword evidence="7" id="KW-0833">Ubl conjugation pathway</keyword>
<comment type="catalytic activity">
    <reaction evidence="1">
        <text>[E2 ubiquitin-conjugating enzyme]-S-ubiquitinyl-L-cysteine + [acceptor protein]-L-lysine = [E2 ubiquitin-conjugating enzyme]-L-cysteine + [acceptor protein]-N(6)-ubiquitinyl-L-lysine.</text>
        <dbReference type="EC" id="2.3.2.31"/>
    </reaction>
</comment>
<evidence type="ECO:0000259" key="10">
    <source>
        <dbReference type="PROSITE" id="PS51873"/>
    </source>
</evidence>
<evidence type="ECO:0000256" key="1">
    <source>
        <dbReference type="ARBA" id="ARBA00001798"/>
    </source>
</evidence>
<dbReference type="SUPFAM" id="SSF57850">
    <property type="entry name" value="RING/U-box"/>
    <property type="match status" value="1"/>
</dbReference>
<dbReference type="Pfam" id="PF01485">
    <property type="entry name" value="IBR"/>
    <property type="match status" value="1"/>
</dbReference>
<keyword evidence="12" id="KW-1185">Reference proteome</keyword>
<sequence length="278" mass="29708">MAAAVAAALPLPPTPPATECILCASPIPASHRTPPARAPTLPCGHTHCLACLRRNFHIALVSAPFQPARCCDPAARIEPALLRDCLGLTSHEAHAYRERLAEHDTRDKVYCFDPRCSAFIPAMLRAGRMGRCRVCWKKTCLRCGGRGHFGGCGVADLDADGDGDGDGVGVDRGDGTVAVGGRGFREVAEGNRDGAGAVAGKGTGMGTGMGAKGKKKPRVSNDERFWRLSREMGWKRCPDCKRWVEKTDGCNHIACICGCHFCYRCGRAPYGNHGECAM</sequence>
<name>A0ABQ0G0Q5_9PEZI</name>